<dbReference type="EMBL" id="BGPR01000020">
    <property type="protein sequence ID" value="GBL79915.1"/>
    <property type="molecule type" value="Genomic_DNA"/>
</dbReference>
<name>A0A4Y2AL24_ARAVE</name>
<proteinExistence type="predicted"/>
<comment type="caution">
    <text evidence="1">The sequence shown here is derived from an EMBL/GenBank/DDBJ whole genome shotgun (WGS) entry which is preliminary data.</text>
</comment>
<evidence type="ECO:0000313" key="1">
    <source>
        <dbReference type="EMBL" id="GBL79915.1"/>
    </source>
</evidence>
<keyword evidence="3" id="KW-1185">Reference proteome</keyword>
<dbReference type="AlphaFoldDB" id="A0A4Y2AL24"/>
<accession>A0A4Y2AL24</accession>
<gene>
    <name evidence="1" type="ORF">AVEN_28963_1</name>
    <name evidence="2" type="ORF">AVEN_28966_1</name>
</gene>
<sequence length="90" mass="10558">MEINDRDVIHLRNQSPQVFNQAVVLQGKGRDVIQRLNRVPLLYNQMRMVQESRDVIHLHKLVPSIFGLLQVIQFEDPKTKSFPLPPFLRT</sequence>
<dbReference type="Proteomes" id="UP000499080">
    <property type="component" value="Unassembled WGS sequence"/>
</dbReference>
<evidence type="ECO:0000313" key="2">
    <source>
        <dbReference type="EMBL" id="GBL79918.1"/>
    </source>
</evidence>
<evidence type="ECO:0000313" key="3">
    <source>
        <dbReference type="Proteomes" id="UP000499080"/>
    </source>
</evidence>
<dbReference type="EMBL" id="BGPR01000020">
    <property type="protein sequence ID" value="GBL79918.1"/>
    <property type="molecule type" value="Genomic_DNA"/>
</dbReference>
<reference evidence="1 3" key="1">
    <citation type="journal article" date="2019" name="Sci. Rep.">
        <title>Orb-weaving spider Araneus ventricosus genome elucidates the spidroin gene catalogue.</title>
        <authorList>
            <person name="Kono N."/>
            <person name="Nakamura H."/>
            <person name="Ohtoshi R."/>
            <person name="Moran D.A.P."/>
            <person name="Shinohara A."/>
            <person name="Yoshida Y."/>
            <person name="Fujiwara M."/>
            <person name="Mori M."/>
            <person name="Tomita M."/>
            <person name="Arakawa K."/>
        </authorList>
    </citation>
    <scope>NUCLEOTIDE SEQUENCE [LARGE SCALE GENOMIC DNA]</scope>
</reference>
<protein>
    <submittedName>
        <fullName evidence="1">Uncharacterized protein</fullName>
    </submittedName>
</protein>
<organism evidence="1 3">
    <name type="scientific">Araneus ventricosus</name>
    <name type="common">Orbweaver spider</name>
    <name type="synonym">Epeira ventricosa</name>
    <dbReference type="NCBI Taxonomy" id="182803"/>
    <lineage>
        <taxon>Eukaryota</taxon>
        <taxon>Metazoa</taxon>
        <taxon>Ecdysozoa</taxon>
        <taxon>Arthropoda</taxon>
        <taxon>Chelicerata</taxon>
        <taxon>Arachnida</taxon>
        <taxon>Araneae</taxon>
        <taxon>Araneomorphae</taxon>
        <taxon>Entelegynae</taxon>
        <taxon>Araneoidea</taxon>
        <taxon>Araneidae</taxon>
        <taxon>Araneus</taxon>
    </lineage>
</organism>